<feature type="compositionally biased region" description="Low complexity" evidence="2">
    <location>
        <begin position="52"/>
        <end position="63"/>
    </location>
</feature>
<dbReference type="EMBL" id="JBBWRZ010000010">
    <property type="protein sequence ID" value="KAK8227122.1"/>
    <property type="molecule type" value="Genomic_DNA"/>
</dbReference>
<proteinExistence type="predicted"/>
<name>A0ABR1YDT0_9PEZI</name>
<organism evidence="3 4">
    <name type="scientific">Phyllosticta capitalensis</name>
    <dbReference type="NCBI Taxonomy" id="121624"/>
    <lineage>
        <taxon>Eukaryota</taxon>
        <taxon>Fungi</taxon>
        <taxon>Dikarya</taxon>
        <taxon>Ascomycota</taxon>
        <taxon>Pezizomycotina</taxon>
        <taxon>Dothideomycetes</taxon>
        <taxon>Dothideomycetes incertae sedis</taxon>
        <taxon>Botryosphaeriales</taxon>
        <taxon>Phyllostictaceae</taxon>
        <taxon>Phyllosticta</taxon>
    </lineage>
</organism>
<feature type="coiled-coil region" evidence="1">
    <location>
        <begin position="329"/>
        <end position="369"/>
    </location>
</feature>
<comment type="caution">
    <text evidence="3">The sequence shown here is derived from an EMBL/GenBank/DDBJ whole genome shotgun (WGS) entry which is preliminary data.</text>
</comment>
<evidence type="ECO:0000313" key="4">
    <source>
        <dbReference type="Proteomes" id="UP001492380"/>
    </source>
</evidence>
<reference evidence="3 4" key="1">
    <citation type="submission" date="2024-04" db="EMBL/GenBank/DDBJ databases">
        <title>Phyllosticta paracitricarpa is synonymous to the EU quarantine fungus P. citricarpa based on phylogenomic analyses.</title>
        <authorList>
            <consortium name="Lawrence Berkeley National Laboratory"/>
            <person name="Van Ingen-Buijs V.A."/>
            <person name="Van Westerhoven A.C."/>
            <person name="Haridas S."/>
            <person name="Skiadas P."/>
            <person name="Martin F."/>
            <person name="Groenewald J.Z."/>
            <person name="Crous P.W."/>
            <person name="Seidl M.F."/>
        </authorList>
    </citation>
    <scope>NUCLEOTIDE SEQUENCE [LARGE SCALE GENOMIC DNA]</scope>
    <source>
        <strain evidence="3 4">CBS 123374</strain>
    </source>
</reference>
<gene>
    <name evidence="3" type="ORF">HDK90DRAFT_419204</name>
</gene>
<keyword evidence="1" id="KW-0175">Coiled coil</keyword>
<keyword evidence="4" id="KW-1185">Reference proteome</keyword>
<dbReference type="PANTHER" id="PTHR38702:SF1">
    <property type="entry name" value="CALPONIN-HOMOLOGY (CH) DOMAIN-CONTAINING PROTEIN"/>
    <property type="match status" value="1"/>
</dbReference>
<dbReference type="Proteomes" id="UP001492380">
    <property type="component" value="Unassembled WGS sequence"/>
</dbReference>
<sequence>MTDHVAISERSVSPGPPALSPTFMTAPNVDRPVSAMSASSSGSGSGSGSGGSSSRSSRLSWGGIPNGRRGYMRPEGTEFADSAKNRESVQSLGTISHLQYYFARTGLLDDKGGRIAKERRKKKKAEEAAEGVHTTADRAHSDFSLKLDDDAASKRSSFISDDGSMFAESIDIPFVDSPVADYGEAKMEYAPPPMLPPTVSTYRHKVMYTAPLPAITVLRRELREALQDARDILQKTRTAEKQYEAAGKMTPELENEPLPQRQDWTELQGLDILDNITLAIKAAKNYYTAHEKPQMLYSIKPEKTIRKELYEVLEVLKRMAGRDFEGGIRDEERQAIDDWIKDIESLMDQEEAKEQAEEAEREKWSWREGDWTGREREREWLFLKSFDPEGSTDELPAWTDPSEADELPTPFLHKLHSGLRLVYLHNELVRKSRRQFEEIKTYHKDTSLPYRCAENLRYWVKAAELRWEIKLKVNVMEVVHGERPEAWVQLDEALLKWCKGVREEITREWREQRIKSSTRTPTLKIDSEGTGVPAA</sequence>
<evidence type="ECO:0000256" key="1">
    <source>
        <dbReference type="SAM" id="Coils"/>
    </source>
</evidence>
<evidence type="ECO:0000256" key="2">
    <source>
        <dbReference type="SAM" id="MobiDB-lite"/>
    </source>
</evidence>
<evidence type="ECO:0000313" key="3">
    <source>
        <dbReference type="EMBL" id="KAK8227122.1"/>
    </source>
</evidence>
<feature type="region of interest" description="Disordered" evidence="2">
    <location>
        <begin position="1"/>
        <end position="86"/>
    </location>
</feature>
<accession>A0ABR1YDT0</accession>
<protein>
    <submittedName>
        <fullName evidence="3">Uncharacterized protein</fullName>
    </submittedName>
</protein>
<dbReference type="PANTHER" id="PTHR38702">
    <property type="entry name" value="CALPONIN-HOMOLOGY (CH) DOMAIN-CONTAINING PROTEIN"/>
    <property type="match status" value="1"/>
</dbReference>